<organism evidence="1 2">
    <name type="scientific">Rhizobium phage RHph_Y3_43</name>
    <dbReference type="NCBI Taxonomy" id="2509778"/>
    <lineage>
        <taxon>Viruses</taxon>
        <taxon>Duplodnaviria</taxon>
        <taxon>Heunggongvirae</taxon>
        <taxon>Uroviricota</taxon>
        <taxon>Caudoviricetes</taxon>
        <taxon>Kleczkowskavirus</taxon>
        <taxon>Kleczkowskavirus RHEph4</taxon>
    </lineage>
</organism>
<sequence length="172" mass="19323">MTKLPKFKTYCVSAALMGLLILLAWVLSPFLAALSVALGVKRLPLGLQWFSTVDDTLDGGQKQHPDKYPAGVGGVSLWWQRTCWICRNPAQGFGVYAFGYSMSSSYMESETVEGDATTKIFILGNGERIFSYQRNVPLWGKTYVKVWFGWARKTNILRYSLKVVPFSFGTQK</sequence>
<protein>
    <submittedName>
        <fullName evidence="1">Uncharacterized protein</fullName>
    </submittedName>
</protein>
<evidence type="ECO:0000313" key="1">
    <source>
        <dbReference type="EMBL" id="QIG68942.1"/>
    </source>
</evidence>
<name>A0A7S5QZI7_9CAUD</name>
<reference evidence="1" key="1">
    <citation type="submission" date="2020-01" db="EMBL/GenBank/DDBJ databases">
        <title>Patterns of diversity and host range of bacteriophage communities associated with bean-nodulatin bacteria.</title>
        <authorList>
            <person name="Vann Cauwenberghe J."/>
            <person name="Santamaria R.I."/>
            <person name="Bustos P."/>
            <person name="Juarez S."/>
            <person name="Gonzalez V."/>
        </authorList>
    </citation>
    <scope>NUCLEOTIDE SEQUENCE</scope>
</reference>
<evidence type="ECO:0000313" key="2">
    <source>
        <dbReference type="Proteomes" id="UP000649522"/>
    </source>
</evidence>
<dbReference type="EMBL" id="MN988501">
    <property type="protein sequence ID" value="QIG68942.1"/>
    <property type="molecule type" value="Genomic_DNA"/>
</dbReference>
<proteinExistence type="predicted"/>
<dbReference type="Pfam" id="PF24027">
    <property type="entry name" value="DUF7338"/>
    <property type="match status" value="1"/>
</dbReference>
<gene>
    <name evidence="1" type="ORF">EVB73_006</name>
</gene>
<accession>A0A7S5QZI7</accession>
<dbReference type="InterPro" id="IPR055762">
    <property type="entry name" value="DUF7338"/>
</dbReference>
<dbReference type="Proteomes" id="UP000649522">
    <property type="component" value="Segment"/>
</dbReference>